<protein>
    <recommendedName>
        <fullName evidence="5">Tetratricopeptide repeat protein</fullName>
    </recommendedName>
</protein>
<organism evidence="3 4">
    <name type="scientific">Pendulispora brunnea</name>
    <dbReference type="NCBI Taxonomy" id="2905690"/>
    <lineage>
        <taxon>Bacteria</taxon>
        <taxon>Pseudomonadati</taxon>
        <taxon>Myxococcota</taxon>
        <taxon>Myxococcia</taxon>
        <taxon>Myxococcales</taxon>
        <taxon>Sorangiineae</taxon>
        <taxon>Pendulisporaceae</taxon>
        <taxon>Pendulispora</taxon>
    </lineage>
</organism>
<dbReference type="Gene3D" id="1.25.40.10">
    <property type="entry name" value="Tetratricopeptide repeat domain"/>
    <property type="match status" value="5"/>
</dbReference>
<sequence length="2112" mass="228464">MDKLDNAMARATLPPPEWTVPAEATRKRNSTAPPPAPQRRTGERAEEASLRARLSEARQFEDAIAEASAAVDLARWLARRDRDLDEAAQFALRALRTAEDPELRRELASWLESLGEAGLAAAVLRAAIDEGEVPSTEADEAEMAAALVRVGVLHARAGDPGGASEAFEDAARVDKKSGLALELRGTLASWAPDVVSPAMAAQSYVDAAARRHAQGEESLEDSLRAFEADPSSETAARTLAEALAEKGKPAAGDEIWREHARALELQVDSAEARAVHTRRRKEALARGEVPVALGAAFDEGIDVGYLGEAASAFDELLLRAGLFEMLAVRVEARAQAEDDVDIRVRHYEELAHLASGRLDDPERAAEAYAELYALDANSYEAHEALRAHALRFAIEPMAEALRAGDAQAAQEELRKSMSDSPRRNARLDWVKAVVERPGPTEPQELQRLAEDAAPAVRAVLYAVASERSLAAGDAVSARALAEQACHAEPTSPRAVWAMAEACMTGEDRTSASALERVVKLVCPRGHFCKALAEALEKLDETGHAVAWTQQYVALRPGDRDATQWLIERVVRAKEAARLGDALSWVLSQPQPAGPLADLVGQGIRELSQLDSARAVVVARRALDVFGPRKAQLRAALLDAAERAGDDHLAGTIIERWIASGATAEERRELFVALSERRMATGDFDGEVRAIVRALRLGASPGPLAERIEALSEAALSEDGSLAWLEAHARLLSEEEDPGAASAAWRELGAALWDLAGDRHGAVDAWVRAAKMAPYRGYFTLATDMARFADPRFAFDCLCELMDHEADRATSGAIAAEAARAALAVDEASRGFELAIVALDRDPEHTEALEIAEECAIKSDRIVEMSDLYDAMGERALGRFGRRAAHYRGARFFEHHGDPERALKHAGDAFVAVPSEGAALVLLERVADRANNRLFAVRTLEYVAELSPSPVAQAGWLLRAAALTDTDDAGLQQRVDCLLRAARLAPDAGTLALLTDAAQELLRVAPGEHDALAARVQEAVQALTAKLEGPDGARTALALAHMTLQLFHDAEGALAAITSAFDTNADIDEYASLVDHAGELASTPTVVAFVEAAVAVLEQPYAHVGAAALKLLAAIAHHRGESELRDRLTLRAALREPEDPKLVRAADDAAQRLGDAELSRRLDQTVPPDERAEVFRTYARERAMAGEYDEAIDAMERARILFGPEERSAVESEIRALYGSAGRASDLERRTLARAEDESFQPRDRADRYTEVAQRCEERGELGSSASLLRKAAELDPEPLARWSALERAAEMARRTDVRILALREIEKRVDAEARPAVLRRLARALEDAGQVDEAITALEQVLDANPEDETSDQTVESMIVAAGDYERLAEHLAGRITRLAPKTERRDSLRAVRLRRVAILEQRLGRVGEACTELEELLREWPENDGALRYLADLYERTGQTHRAAPLWKHLSALANGAETQAELELRAVTATRDAGDLRGALVLVTQLLEREPLLIEAMVLRVDLARALEDDHELGAALEAAALYGGADDATRADLWVDAAQAAARVGDGTRSLERARKAADAAPHRAATQLFARGLEYRLRGAGSEDEARATLAELTKVDEELEPEDVALSTFLAVEALTALGRVDEASLRLAQAHAEVGAQPLIALALAERCMLTSDFPSALAYYEAALEGNLLGFRSRGTVALAAASAALRADRVDAALTHLDEAAFHPESRFEALKKTAQVAAARGDLSRARTVLRELVRATTGEERTVTLAQLGRLLLTSTSQDDFVEGEQVFVEAMAAAPEGSVLSAQLSAELETLRQRRSSLPMAPPEEPSAAELERVLAALDPDTPPREPPPLGAQREQQGMLALLAKVGHPAVLEVLWLLWESAPEIFLRETTAPPGIRIGKGTSEPLVHLFQLLQTATRLLALPKLALYAHPRTGTASVTSSVHIASPPAIVLSGDLRADTPELRYALGQGIACALPQNVLIASLPEPEGSLMWRAMLGAFGPPEYGRQLDPKSGRLAESFWHTVPPRTQRRMQELLGAAPRTSYDDVVAMVRQSARRVGLFLAGDFALVAQSFLRERGMDLESARAWGGVERLCAQFPELANLAELAASPEYMAARLKEEP</sequence>
<name>A0ABZ2KM69_9BACT</name>
<dbReference type="SUPFAM" id="SSF48452">
    <property type="entry name" value="TPR-like"/>
    <property type="match status" value="2"/>
</dbReference>
<evidence type="ECO:0000313" key="3">
    <source>
        <dbReference type="EMBL" id="WXA99752.1"/>
    </source>
</evidence>
<dbReference type="SMART" id="SM00028">
    <property type="entry name" value="TPR"/>
    <property type="match status" value="4"/>
</dbReference>
<evidence type="ECO:0000256" key="1">
    <source>
        <dbReference type="PROSITE-ProRule" id="PRU00339"/>
    </source>
</evidence>
<evidence type="ECO:0000313" key="4">
    <source>
        <dbReference type="Proteomes" id="UP001379533"/>
    </source>
</evidence>
<dbReference type="PANTHER" id="PTHR12558">
    <property type="entry name" value="CELL DIVISION CYCLE 16,23,27"/>
    <property type="match status" value="1"/>
</dbReference>
<gene>
    <name evidence="3" type="ORF">LZC95_23415</name>
</gene>
<feature type="repeat" description="TPR" evidence="1">
    <location>
        <begin position="1315"/>
        <end position="1348"/>
    </location>
</feature>
<proteinExistence type="predicted"/>
<keyword evidence="1" id="KW-0802">TPR repeat</keyword>
<accession>A0ABZ2KM69</accession>
<dbReference type="EMBL" id="CP089982">
    <property type="protein sequence ID" value="WXA99752.1"/>
    <property type="molecule type" value="Genomic_DNA"/>
</dbReference>
<dbReference type="InterPro" id="IPR019734">
    <property type="entry name" value="TPR_rpt"/>
</dbReference>
<dbReference type="Proteomes" id="UP001379533">
    <property type="component" value="Chromosome"/>
</dbReference>
<keyword evidence="4" id="KW-1185">Reference proteome</keyword>
<dbReference type="InterPro" id="IPR011990">
    <property type="entry name" value="TPR-like_helical_dom_sf"/>
</dbReference>
<feature type="region of interest" description="Disordered" evidence="2">
    <location>
        <begin position="1"/>
        <end position="50"/>
    </location>
</feature>
<dbReference type="PROSITE" id="PS50005">
    <property type="entry name" value="TPR"/>
    <property type="match status" value="1"/>
</dbReference>
<evidence type="ECO:0008006" key="5">
    <source>
        <dbReference type="Google" id="ProtNLM"/>
    </source>
</evidence>
<reference evidence="3 4" key="1">
    <citation type="submission" date="2021-12" db="EMBL/GenBank/DDBJ databases">
        <title>Discovery of the Pendulisporaceae a myxobacterial family with distinct sporulation behavior and unique specialized metabolism.</title>
        <authorList>
            <person name="Garcia R."/>
            <person name="Popoff A."/>
            <person name="Bader C.D."/>
            <person name="Loehr J."/>
            <person name="Walesch S."/>
            <person name="Walt C."/>
            <person name="Boldt J."/>
            <person name="Bunk B."/>
            <person name="Haeckl F.J.F.P.J."/>
            <person name="Gunesch A.P."/>
            <person name="Birkelbach J."/>
            <person name="Nuebel U."/>
            <person name="Pietschmann T."/>
            <person name="Bach T."/>
            <person name="Mueller R."/>
        </authorList>
    </citation>
    <scope>NUCLEOTIDE SEQUENCE [LARGE SCALE GENOMIC DNA]</scope>
    <source>
        <strain evidence="3 4">MSr12523</strain>
    </source>
</reference>
<feature type="compositionally biased region" description="Basic and acidic residues" evidence="2">
    <location>
        <begin position="40"/>
        <end position="50"/>
    </location>
</feature>
<dbReference type="PANTHER" id="PTHR12558:SF33">
    <property type="entry name" value="BLL7664 PROTEIN"/>
    <property type="match status" value="1"/>
</dbReference>
<evidence type="ECO:0000256" key="2">
    <source>
        <dbReference type="SAM" id="MobiDB-lite"/>
    </source>
</evidence>
<dbReference type="RefSeq" id="WP_394850394.1">
    <property type="nucleotide sequence ID" value="NZ_CP089982.1"/>
</dbReference>